<evidence type="ECO:0000313" key="2">
    <source>
        <dbReference type="Proteomes" id="UP000046395"/>
    </source>
</evidence>
<evidence type="ECO:0000256" key="1">
    <source>
        <dbReference type="SAM" id="MobiDB-lite"/>
    </source>
</evidence>
<protein>
    <submittedName>
        <fullName evidence="3">Uncharacterized protein</fullName>
    </submittedName>
</protein>
<dbReference type="WBParaSite" id="TMUE_1000004434.1">
    <property type="protein sequence ID" value="TMUE_1000004434.1"/>
    <property type="gene ID" value="WBGene00291529"/>
</dbReference>
<feature type="region of interest" description="Disordered" evidence="1">
    <location>
        <begin position="75"/>
        <end position="99"/>
    </location>
</feature>
<accession>A0A5S6QB47</accession>
<proteinExistence type="predicted"/>
<dbReference type="Proteomes" id="UP000046395">
    <property type="component" value="Unassembled WGS sequence"/>
</dbReference>
<reference evidence="3" key="1">
    <citation type="submission" date="2019-12" db="UniProtKB">
        <authorList>
            <consortium name="WormBaseParasite"/>
        </authorList>
    </citation>
    <scope>IDENTIFICATION</scope>
</reference>
<name>A0A5S6QB47_TRIMR</name>
<sequence>MFSLPRLEASRSASCEDLQSSNASSLSWLQAEFKHEPLEGDLNERNETFMEDLLMHALLENLHLKHSLHTKRSYSRCEKAKAVHQQQQASDTSSDKRTT</sequence>
<evidence type="ECO:0000313" key="3">
    <source>
        <dbReference type="WBParaSite" id="TMUE_1000004434.1"/>
    </source>
</evidence>
<organism evidence="2 3">
    <name type="scientific">Trichuris muris</name>
    <name type="common">Mouse whipworm</name>
    <dbReference type="NCBI Taxonomy" id="70415"/>
    <lineage>
        <taxon>Eukaryota</taxon>
        <taxon>Metazoa</taxon>
        <taxon>Ecdysozoa</taxon>
        <taxon>Nematoda</taxon>
        <taxon>Enoplea</taxon>
        <taxon>Dorylaimia</taxon>
        <taxon>Trichinellida</taxon>
        <taxon>Trichuridae</taxon>
        <taxon>Trichuris</taxon>
    </lineage>
</organism>
<dbReference type="AlphaFoldDB" id="A0A5S6QB47"/>
<keyword evidence="2" id="KW-1185">Reference proteome</keyword>